<keyword evidence="2" id="KW-0808">Transferase</keyword>
<evidence type="ECO:0000259" key="1">
    <source>
        <dbReference type="Pfam" id="PF07669"/>
    </source>
</evidence>
<evidence type="ECO:0000313" key="2">
    <source>
        <dbReference type="EMBL" id="ERT05353.1"/>
    </source>
</evidence>
<dbReference type="RefSeq" id="WP_023068416.1">
    <property type="nucleotide sequence ID" value="NZ_AUZM01000060.1"/>
</dbReference>
<name>U7QBZ9_9CYAN</name>
<organism evidence="2 3">
    <name type="scientific">Lyngbya aestuarii BL J</name>
    <dbReference type="NCBI Taxonomy" id="1348334"/>
    <lineage>
        <taxon>Bacteria</taxon>
        <taxon>Bacillati</taxon>
        <taxon>Cyanobacteriota</taxon>
        <taxon>Cyanophyceae</taxon>
        <taxon>Oscillatoriophycideae</taxon>
        <taxon>Oscillatoriales</taxon>
        <taxon>Microcoleaceae</taxon>
        <taxon>Lyngbya</taxon>
    </lineage>
</organism>
<gene>
    <name evidence="2" type="ORF">M595_4703</name>
</gene>
<proteinExistence type="predicted"/>
<dbReference type="PATRIC" id="fig|1348334.3.peg.4546"/>
<accession>U7QBZ9</accession>
<dbReference type="AlphaFoldDB" id="U7QBZ9"/>
<comment type="caution">
    <text evidence="2">The sequence shown here is derived from an EMBL/GenBank/DDBJ whole genome shotgun (WGS) entry which is preliminary data.</text>
</comment>
<evidence type="ECO:0000313" key="3">
    <source>
        <dbReference type="Proteomes" id="UP000017127"/>
    </source>
</evidence>
<keyword evidence="2" id="KW-0489">Methyltransferase</keyword>
<protein>
    <submittedName>
        <fullName evidence="2">Eco57I restriction-modification methylase family protein</fullName>
    </submittedName>
</protein>
<dbReference type="SUPFAM" id="SSF53335">
    <property type="entry name" value="S-adenosyl-L-methionine-dependent methyltransferases"/>
    <property type="match status" value="1"/>
</dbReference>
<dbReference type="InterPro" id="IPR029063">
    <property type="entry name" value="SAM-dependent_MTases_sf"/>
</dbReference>
<dbReference type="Proteomes" id="UP000017127">
    <property type="component" value="Unassembled WGS sequence"/>
</dbReference>
<feature type="domain" description="Type II methyltransferase M.TaqI-like" evidence="1">
    <location>
        <begin position="25"/>
        <end position="132"/>
    </location>
</feature>
<dbReference type="Pfam" id="PF07669">
    <property type="entry name" value="Eco57I"/>
    <property type="match status" value="1"/>
</dbReference>
<dbReference type="Gene3D" id="3.40.50.150">
    <property type="entry name" value="Vaccinia Virus protein VP39"/>
    <property type="match status" value="1"/>
</dbReference>
<dbReference type="EMBL" id="AUZM01000060">
    <property type="protein sequence ID" value="ERT05353.1"/>
    <property type="molecule type" value="Genomic_DNA"/>
</dbReference>
<dbReference type="InterPro" id="IPR011639">
    <property type="entry name" value="MethylTrfase_TaqI-like_dom"/>
</dbReference>
<dbReference type="GO" id="GO:0032259">
    <property type="term" value="P:methylation"/>
    <property type="evidence" value="ECO:0007669"/>
    <property type="project" value="UniProtKB-KW"/>
</dbReference>
<reference evidence="2 3" key="1">
    <citation type="journal article" date="2013" name="Front. Microbiol.">
        <title>Comparative genomic analyses of the cyanobacterium, Lyngbya aestuarii BL J, a powerful hydrogen producer.</title>
        <authorList>
            <person name="Kothari A."/>
            <person name="Vaughn M."/>
            <person name="Garcia-Pichel F."/>
        </authorList>
    </citation>
    <scope>NUCLEOTIDE SEQUENCE [LARGE SCALE GENOMIC DNA]</scope>
    <source>
        <strain evidence="2 3">BL J</strain>
    </source>
</reference>
<keyword evidence="3" id="KW-1185">Reference proteome</keyword>
<sequence>MAGLAGKQLDLFAMSVQNTARIKEQNSRTISVIIGNPPDNAHQENFNQRNANRPYQGIDKAIKESYIKEGTAQNQIVVYDMYTRFFRWASDRLGKNGIIAFITNRSFIDSKTFDGFRKCIEREFDSVYIVDTQSDVRNNPKISGTKNNVFGIKTGIAVMFLVKNQEGKR</sequence>
<dbReference type="GO" id="GO:0009007">
    <property type="term" value="F:site-specific DNA-methyltransferase (adenine-specific) activity"/>
    <property type="evidence" value="ECO:0007669"/>
    <property type="project" value="UniProtKB-EC"/>
</dbReference>
<dbReference type="GO" id="GO:0006304">
    <property type="term" value="P:DNA modification"/>
    <property type="evidence" value="ECO:0007669"/>
    <property type="project" value="InterPro"/>
</dbReference>